<accession>A0AAU7TA44</accession>
<dbReference type="AlphaFoldDB" id="A0AAU7TA44"/>
<sequence length="165" mass="18811">MYDLQFLRGPRARWSTARAPAGRRSTGDRGSVTATCLGPLGRGCQQGRDLLVGFERRGGQVPCNDHRYLFNYFYTDDRDTLLKVWEYTAGWFQANTALPNSALMRPVDGEPADYGLINHASWPTWRTFLPSLIFRRSYRPFVLANFKANAVAAQPTIYRLMRASR</sequence>
<evidence type="ECO:0000313" key="1">
    <source>
        <dbReference type="EMBL" id="XBV23564.1"/>
    </source>
</evidence>
<organism evidence="1">
    <name type="scientific">Kribbella sp. HUAS MG21</name>
    <dbReference type="NCBI Taxonomy" id="3160966"/>
    <lineage>
        <taxon>Bacteria</taxon>
        <taxon>Bacillati</taxon>
        <taxon>Actinomycetota</taxon>
        <taxon>Actinomycetes</taxon>
        <taxon>Propionibacteriales</taxon>
        <taxon>Kribbellaceae</taxon>
        <taxon>Kribbella</taxon>
    </lineage>
</organism>
<name>A0AAU7TA44_9ACTN</name>
<reference evidence="1" key="1">
    <citation type="submission" date="2024-06" db="EMBL/GenBank/DDBJ databases">
        <title>Kribbella sp. strain HUAS MG21 genome sequences.</title>
        <authorList>
            <person name="Mo P."/>
        </authorList>
    </citation>
    <scope>NUCLEOTIDE SEQUENCE</scope>
    <source>
        <strain evidence="1">HUAS MG21</strain>
    </source>
</reference>
<protein>
    <submittedName>
        <fullName evidence="1">Uncharacterized protein</fullName>
    </submittedName>
</protein>
<dbReference type="EMBL" id="CP158165">
    <property type="protein sequence ID" value="XBV23564.1"/>
    <property type="molecule type" value="Genomic_DNA"/>
</dbReference>
<dbReference type="RefSeq" id="WP_350276395.1">
    <property type="nucleotide sequence ID" value="NZ_CP158165.1"/>
</dbReference>
<gene>
    <name evidence="1" type="ORF">ABN611_33970</name>
</gene>
<proteinExistence type="predicted"/>